<dbReference type="RefSeq" id="WP_093798057.1">
    <property type="nucleotide sequence ID" value="NZ_CP155571.1"/>
</dbReference>
<reference evidence="1" key="1">
    <citation type="submission" date="2024-05" db="EMBL/GenBank/DDBJ databases">
        <title>Isolation and characterization of Sporomusa carbonis sp. nov., a carboxydotrophic hydrogenogen in the genus of Sporomusa isolated from a charcoal burning pile.</title>
        <authorList>
            <person name="Boeer T."/>
            <person name="Rosenbaum F."/>
            <person name="Eysell L."/>
            <person name="Mueller V."/>
            <person name="Daniel R."/>
            <person name="Poehlein A."/>
        </authorList>
    </citation>
    <scope>NUCLEOTIDE SEQUENCE [LARGE SCALE GENOMIC DNA]</scope>
    <source>
        <strain evidence="1">DSM 3132</strain>
    </source>
</reference>
<evidence type="ECO:0000313" key="2">
    <source>
        <dbReference type="Proteomes" id="UP000216052"/>
    </source>
</evidence>
<accession>A0ABZ3J722</accession>
<organism evidence="1 2">
    <name type="scientific">Sporomusa acidovorans (strain ATCC 49682 / DSM 3132 / Mol)</name>
    <dbReference type="NCBI Taxonomy" id="1123286"/>
    <lineage>
        <taxon>Bacteria</taxon>
        <taxon>Bacillati</taxon>
        <taxon>Bacillota</taxon>
        <taxon>Negativicutes</taxon>
        <taxon>Selenomonadales</taxon>
        <taxon>Sporomusaceae</taxon>
        <taxon>Sporomusa</taxon>
    </lineage>
</organism>
<evidence type="ECO:0000313" key="1">
    <source>
        <dbReference type="EMBL" id="XFO73911.1"/>
    </source>
</evidence>
<protein>
    <submittedName>
        <fullName evidence="1">Uncharacterized protein</fullName>
    </submittedName>
</protein>
<dbReference type="Proteomes" id="UP000216052">
    <property type="component" value="Chromosome"/>
</dbReference>
<name>A0ABZ3J722_SPOA4</name>
<sequence length="125" mass="13515">MIKIAHVREVTGLQLPQEVVTVVKEAVTVLDAEYGEDRAVDSGYGGYVLVMESEKDVQSLPNEIRAALPEYVDVLPASAGEFVSVLVLLGSDFGVVVIMPRPFLSLTSWIVPMEESKGVVSHGEN</sequence>
<proteinExistence type="predicted"/>
<dbReference type="EMBL" id="CP155571">
    <property type="protein sequence ID" value="XFO73911.1"/>
    <property type="molecule type" value="Genomic_DNA"/>
</dbReference>
<gene>
    <name evidence="1" type="ORF">SPACI_040190</name>
</gene>
<keyword evidence="2" id="KW-1185">Reference proteome</keyword>